<name>A0A7W6IQ24_9HYPH</name>
<organism evidence="3 4">
    <name type="scientific">Devosia subaequoris</name>
    <dbReference type="NCBI Taxonomy" id="395930"/>
    <lineage>
        <taxon>Bacteria</taxon>
        <taxon>Pseudomonadati</taxon>
        <taxon>Pseudomonadota</taxon>
        <taxon>Alphaproteobacteria</taxon>
        <taxon>Hyphomicrobiales</taxon>
        <taxon>Devosiaceae</taxon>
        <taxon>Devosia</taxon>
    </lineage>
</organism>
<dbReference type="PANTHER" id="PTHR43489">
    <property type="entry name" value="ISOMERASE"/>
    <property type="match status" value="1"/>
</dbReference>
<comment type="caution">
    <text evidence="3">The sequence shown here is derived from an EMBL/GenBank/DDBJ whole genome shotgun (WGS) entry which is preliminary data.</text>
</comment>
<evidence type="ECO:0000313" key="4">
    <source>
        <dbReference type="Proteomes" id="UP000547011"/>
    </source>
</evidence>
<dbReference type="GO" id="GO:0008903">
    <property type="term" value="F:hydroxypyruvate isomerase activity"/>
    <property type="evidence" value="ECO:0007669"/>
    <property type="project" value="UniProtKB-EC"/>
</dbReference>
<gene>
    <name evidence="3" type="ORF">GGR20_002777</name>
</gene>
<dbReference type="EC" id="5.3.1.22" evidence="3"/>
<keyword evidence="3" id="KW-0670">Pyruvate</keyword>
<dbReference type="GO" id="GO:0046487">
    <property type="term" value="P:glyoxylate metabolic process"/>
    <property type="evidence" value="ECO:0007669"/>
    <property type="project" value="TreeGrafter"/>
</dbReference>
<dbReference type="Pfam" id="PF01261">
    <property type="entry name" value="AP_endonuc_2"/>
    <property type="match status" value="1"/>
</dbReference>
<dbReference type="InterPro" id="IPR050417">
    <property type="entry name" value="Sugar_Epim/Isomerase"/>
</dbReference>
<dbReference type="InterPro" id="IPR013022">
    <property type="entry name" value="Xyl_isomerase-like_TIM-brl"/>
</dbReference>
<evidence type="ECO:0000313" key="3">
    <source>
        <dbReference type="EMBL" id="MBB4053121.1"/>
    </source>
</evidence>
<dbReference type="InterPro" id="IPR036237">
    <property type="entry name" value="Xyl_isomerase-like_sf"/>
</dbReference>
<dbReference type="AlphaFoldDB" id="A0A7W6IQ24"/>
<dbReference type="Proteomes" id="UP000547011">
    <property type="component" value="Unassembled WGS sequence"/>
</dbReference>
<sequence length="215" mass="23606">MKAKAEAAGVEIVLFNMPPGDWDEGERGLAALSERAGEFTTGLETALHYARHLAVPRVHMMAGLASAEDRTTRQRYREALLEASDAAGAAGVDILIEPLNGRDMSGYFLDSFDLAAEIIGDLDRDNVRLQYDIYHRQILHGDVLRSLGVLMPMVGHIQVAAVPDRSEPGSGELDDARILREIDRLGYDGWVGCEYRPGGRTQDGLSWITKLTTRA</sequence>
<dbReference type="EMBL" id="JACIEW010000006">
    <property type="protein sequence ID" value="MBB4053121.1"/>
    <property type="molecule type" value="Genomic_DNA"/>
</dbReference>
<evidence type="ECO:0000256" key="1">
    <source>
        <dbReference type="ARBA" id="ARBA00023235"/>
    </source>
</evidence>
<dbReference type="PANTHER" id="PTHR43489:SF6">
    <property type="entry name" value="HYDROXYPYRUVATE ISOMERASE-RELATED"/>
    <property type="match status" value="1"/>
</dbReference>
<dbReference type="RefSeq" id="WP_183311902.1">
    <property type="nucleotide sequence ID" value="NZ_JACIEW010000006.1"/>
</dbReference>
<reference evidence="3 4" key="1">
    <citation type="submission" date="2020-08" db="EMBL/GenBank/DDBJ databases">
        <title>Genomic Encyclopedia of Type Strains, Phase IV (KMG-IV): sequencing the most valuable type-strain genomes for metagenomic binning, comparative biology and taxonomic classification.</title>
        <authorList>
            <person name="Goeker M."/>
        </authorList>
    </citation>
    <scope>NUCLEOTIDE SEQUENCE [LARGE SCALE GENOMIC DNA]</scope>
    <source>
        <strain evidence="3 4">DSM 23447</strain>
    </source>
</reference>
<proteinExistence type="predicted"/>
<dbReference type="Gene3D" id="3.20.20.150">
    <property type="entry name" value="Divalent-metal-dependent TIM barrel enzymes"/>
    <property type="match status" value="1"/>
</dbReference>
<feature type="domain" description="Xylose isomerase-like TIM barrel" evidence="2">
    <location>
        <begin position="2"/>
        <end position="210"/>
    </location>
</feature>
<protein>
    <submittedName>
        <fullName evidence="3">Hydroxypyruvate isomerase</fullName>
        <ecNumber evidence="3">5.3.1.22</ecNumber>
    </submittedName>
</protein>
<dbReference type="SUPFAM" id="SSF51658">
    <property type="entry name" value="Xylose isomerase-like"/>
    <property type="match status" value="1"/>
</dbReference>
<keyword evidence="1 3" id="KW-0413">Isomerase</keyword>
<evidence type="ECO:0000259" key="2">
    <source>
        <dbReference type="Pfam" id="PF01261"/>
    </source>
</evidence>
<accession>A0A7W6IQ24</accession>
<keyword evidence="4" id="KW-1185">Reference proteome</keyword>